<dbReference type="PROSITE" id="PS00107">
    <property type="entry name" value="PROTEIN_KINASE_ATP"/>
    <property type="match status" value="1"/>
</dbReference>
<evidence type="ECO:0000313" key="11">
    <source>
        <dbReference type="Proteomes" id="UP000070544"/>
    </source>
</evidence>
<feature type="binding site" evidence="7">
    <location>
        <position position="50"/>
    </location>
    <ligand>
        <name>ATP</name>
        <dbReference type="ChEBI" id="CHEBI:30616"/>
    </ligand>
</feature>
<reference evidence="10 11" key="1">
    <citation type="journal article" date="2015" name="Genome Biol. Evol.">
        <title>Phylogenomic analyses indicate that early fungi evolved digesting cell walls of algal ancestors of land plants.</title>
        <authorList>
            <person name="Chang Y."/>
            <person name="Wang S."/>
            <person name="Sekimoto S."/>
            <person name="Aerts A.L."/>
            <person name="Choi C."/>
            <person name="Clum A."/>
            <person name="LaButti K.M."/>
            <person name="Lindquist E.A."/>
            <person name="Yee Ngan C."/>
            <person name="Ohm R.A."/>
            <person name="Salamov A.A."/>
            <person name="Grigoriev I.V."/>
            <person name="Spatafora J.W."/>
            <person name="Berbee M.L."/>
        </authorList>
    </citation>
    <scope>NUCLEOTIDE SEQUENCE [LARGE SCALE GENOMIC DNA]</scope>
    <source>
        <strain evidence="10 11">JEL478</strain>
    </source>
</reference>
<dbReference type="SUPFAM" id="SSF56112">
    <property type="entry name" value="Protein kinase-like (PK-like)"/>
    <property type="match status" value="1"/>
</dbReference>
<keyword evidence="5 10" id="KW-0418">Kinase</keyword>
<gene>
    <name evidence="10" type="ORF">M427DRAFT_115848</name>
</gene>
<evidence type="ECO:0000313" key="10">
    <source>
        <dbReference type="EMBL" id="KXS10458.1"/>
    </source>
</evidence>
<evidence type="ECO:0000256" key="5">
    <source>
        <dbReference type="ARBA" id="ARBA00022777"/>
    </source>
</evidence>
<proteinExistence type="inferred from homology"/>
<comment type="similarity">
    <text evidence="1">Belongs to the protein kinase superfamily. CAMK Ser/Thr protein kinase family. NIM1 subfamily.</text>
</comment>
<dbReference type="PROSITE" id="PS50011">
    <property type="entry name" value="PROTEIN_KINASE_DOM"/>
    <property type="match status" value="1"/>
</dbReference>
<dbReference type="PANTHER" id="PTHR24346">
    <property type="entry name" value="MAP/MICROTUBULE AFFINITY-REGULATING KINASE"/>
    <property type="match status" value="1"/>
</dbReference>
<dbReference type="GO" id="GO:0005737">
    <property type="term" value="C:cytoplasm"/>
    <property type="evidence" value="ECO:0007669"/>
    <property type="project" value="TreeGrafter"/>
</dbReference>
<dbReference type="Pfam" id="PF00069">
    <property type="entry name" value="Pkinase"/>
    <property type="match status" value="1"/>
</dbReference>
<dbReference type="InterPro" id="IPR000719">
    <property type="entry name" value="Prot_kinase_dom"/>
</dbReference>
<evidence type="ECO:0000256" key="6">
    <source>
        <dbReference type="ARBA" id="ARBA00022840"/>
    </source>
</evidence>
<evidence type="ECO:0000256" key="4">
    <source>
        <dbReference type="ARBA" id="ARBA00022741"/>
    </source>
</evidence>
<feature type="domain" description="Protein kinase" evidence="9">
    <location>
        <begin position="20"/>
        <end position="277"/>
    </location>
</feature>
<dbReference type="STRING" id="1344416.A0A139A1F8"/>
<dbReference type="FunFam" id="1.10.510.10:FF:000571">
    <property type="entry name" value="Maternal embryonic leucine zipper kinase"/>
    <property type="match status" value="1"/>
</dbReference>
<name>A0A139A1F8_GONPJ</name>
<organism evidence="10 11">
    <name type="scientific">Gonapodya prolifera (strain JEL478)</name>
    <name type="common">Monoblepharis prolifera</name>
    <dbReference type="NCBI Taxonomy" id="1344416"/>
    <lineage>
        <taxon>Eukaryota</taxon>
        <taxon>Fungi</taxon>
        <taxon>Fungi incertae sedis</taxon>
        <taxon>Chytridiomycota</taxon>
        <taxon>Chytridiomycota incertae sedis</taxon>
        <taxon>Monoblepharidomycetes</taxon>
        <taxon>Monoblepharidales</taxon>
        <taxon>Gonapodyaceae</taxon>
        <taxon>Gonapodya</taxon>
    </lineage>
</organism>
<keyword evidence="2 8" id="KW-0723">Serine/threonine-protein kinase</keyword>
<dbReference type="InterPro" id="IPR008271">
    <property type="entry name" value="Ser/Thr_kinase_AS"/>
</dbReference>
<dbReference type="InterPro" id="IPR017441">
    <property type="entry name" value="Protein_kinase_ATP_BS"/>
</dbReference>
<accession>A0A139A1F8</accession>
<protein>
    <submittedName>
        <fullName evidence="10">Pkinase-domain-containing protein</fullName>
    </submittedName>
</protein>
<dbReference type="AlphaFoldDB" id="A0A139A1F8"/>
<dbReference type="GO" id="GO:0005524">
    <property type="term" value="F:ATP binding"/>
    <property type="evidence" value="ECO:0007669"/>
    <property type="project" value="UniProtKB-UniRule"/>
</dbReference>
<dbReference type="PROSITE" id="PS00108">
    <property type="entry name" value="PROTEIN_KINASE_ST"/>
    <property type="match status" value="1"/>
</dbReference>
<evidence type="ECO:0000256" key="1">
    <source>
        <dbReference type="ARBA" id="ARBA00010791"/>
    </source>
</evidence>
<evidence type="ECO:0000256" key="3">
    <source>
        <dbReference type="ARBA" id="ARBA00022679"/>
    </source>
</evidence>
<dbReference type="GO" id="GO:0035556">
    <property type="term" value="P:intracellular signal transduction"/>
    <property type="evidence" value="ECO:0007669"/>
    <property type="project" value="TreeGrafter"/>
</dbReference>
<dbReference type="Gene3D" id="1.10.510.10">
    <property type="entry name" value="Transferase(Phosphotransferase) domain 1"/>
    <property type="match status" value="1"/>
</dbReference>
<dbReference type="GO" id="GO:0004674">
    <property type="term" value="F:protein serine/threonine kinase activity"/>
    <property type="evidence" value="ECO:0007669"/>
    <property type="project" value="UniProtKB-KW"/>
</dbReference>
<dbReference type="OrthoDB" id="539158at2759"/>
<evidence type="ECO:0000259" key="9">
    <source>
        <dbReference type="PROSITE" id="PS50011"/>
    </source>
</evidence>
<dbReference type="InterPro" id="IPR011009">
    <property type="entry name" value="Kinase-like_dom_sf"/>
</dbReference>
<evidence type="ECO:0000256" key="7">
    <source>
        <dbReference type="PROSITE-ProRule" id="PRU10141"/>
    </source>
</evidence>
<evidence type="ECO:0000256" key="2">
    <source>
        <dbReference type="ARBA" id="ARBA00022527"/>
    </source>
</evidence>
<keyword evidence="4 7" id="KW-0547">Nucleotide-binding</keyword>
<dbReference type="EMBL" id="KQ965821">
    <property type="protein sequence ID" value="KXS10458.1"/>
    <property type="molecule type" value="Genomic_DNA"/>
</dbReference>
<sequence length="488" mass="54744">MLRQPADRYTVNYGGTKLKFEHIGSLGEGTFGKVHLLSCVSKPDIRIAAKEIDVSRLNAQQQKNLNREVVILKNLNHPNIIRFVADSENGRNFVIFMEYAEGGELFDRIAPDVGIDEDLAHLYFVQLVYAVEYIHSKGICHRDLKPENILLDSQGNLKLTDFGLANVFKVNGQARLIQSPCGTPPYVAPEIYRPYQGDAVDIWSCGVILYVLLCGNTPWDEPTVRTPEYRAFVNNPALDFYPWNQFPPLVLSLLRGIMTIDPAKRITIAQIMEHPWFNRPNPLIYKGAVANSDLVARKLLGSSDGADSDSDFTPPIAYSQPDALPAHILQDLAMMAGDMRAIGSFSQPMVDIRGSSMSASPTTQSQTSSQAQAKITAQLLTRFFSTISEDELRTLICHNLEQFLVTYKANPTKPTKIVFHTIDKRKCPLKGEIRIQDMQRTAQRLVVFKKTKGDPIEFKRFFKALHEAITDRKARRGADEDGDLSMEG</sequence>
<keyword evidence="6 7" id="KW-0067">ATP-binding</keyword>
<dbReference type="PANTHER" id="PTHR24346:SF82">
    <property type="entry name" value="KP78A-RELATED"/>
    <property type="match status" value="1"/>
</dbReference>
<dbReference type="OMA" id="HEAITDR"/>
<evidence type="ECO:0000256" key="8">
    <source>
        <dbReference type="RuleBase" id="RU000304"/>
    </source>
</evidence>
<dbReference type="Proteomes" id="UP000070544">
    <property type="component" value="Unassembled WGS sequence"/>
</dbReference>
<keyword evidence="11" id="KW-1185">Reference proteome</keyword>
<keyword evidence="3" id="KW-0808">Transferase</keyword>
<dbReference type="SMART" id="SM00220">
    <property type="entry name" value="S_TKc"/>
    <property type="match status" value="1"/>
</dbReference>